<keyword evidence="1" id="KW-0812">Transmembrane</keyword>
<feature type="transmembrane region" description="Helical" evidence="1">
    <location>
        <begin position="144"/>
        <end position="164"/>
    </location>
</feature>
<dbReference type="Proteomes" id="UP000886822">
    <property type="component" value="Unassembled WGS sequence"/>
</dbReference>
<proteinExistence type="predicted"/>
<reference evidence="2" key="2">
    <citation type="submission" date="2021-04" db="EMBL/GenBank/DDBJ databases">
        <authorList>
            <person name="Gilroy R."/>
        </authorList>
    </citation>
    <scope>NUCLEOTIDE SEQUENCE</scope>
    <source>
        <strain evidence="2">CHK173-259</strain>
    </source>
</reference>
<sequence length="172" mass="19820">MKHNLYLRLLRWTYGVEGVIDEYKLAKLNQIGNNAFLFLVVYTSLAEIGVLFGALAWPLRTVLVSFLVVNALVLLGVGVAMGHAVQRLHFDQIDIDRTDYPGQLRRLRWRALGLGLYTGVLYLVFSVLLWWFRGDTVVAMLMDWKSYVYMVIVGLFTGLGRYAYLKKRVQQR</sequence>
<organism evidence="2 3">
    <name type="scientific">Candidatus Levilactobacillus faecigallinarum</name>
    <dbReference type="NCBI Taxonomy" id="2838638"/>
    <lineage>
        <taxon>Bacteria</taxon>
        <taxon>Bacillati</taxon>
        <taxon>Bacillota</taxon>
        <taxon>Bacilli</taxon>
        <taxon>Lactobacillales</taxon>
        <taxon>Lactobacillaceae</taxon>
        <taxon>Levilactobacillus</taxon>
    </lineage>
</organism>
<accession>A0A9D1QPX7</accession>
<dbReference type="EMBL" id="DXGJ01000016">
    <property type="protein sequence ID" value="HIW71315.1"/>
    <property type="molecule type" value="Genomic_DNA"/>
</dbReference>
<feature type="transmembrane region" description="Helical" evidence="1">
    <location>
        <begin position="111"/>
        <end position="132"/>
    </location>
</feature>
<evidence type="ECO:0000313" key="3">
    <source>
        <dbReference type="Proteomes" id="UP000886822"/>
    </source>
</evidence>
<gene>
    <name evidence="2" type="ORF">H9875_01680</name>
</gene>
<keyword evidence="1" id="KW-0472">Membrane</keyword>
<keyword evidence="1" id="KW-1133">Transmembrane helix</keyword>
<evidence type="ECO:0000313" key="2">
    <source>
        <dbReference type="EMBL" id="HIW71315.1"/>
    </source>
</evidence>
<name>A0A9D1QPX7_9LACO</name>
<feature type="transmembrane region" description="Helical" evidence="1">
    <location>
        <begin position="63"/>
        <end position="85"/>
    </location>
</feature>
<dbReference type="Pfam" id="PF11683">
    <property type="entry name" value="DUF3278"/>
    <property type="match status" value="1"/>
</dbReference>
<feature type="transmembrane region" description="Helical" evidence="1">
    <location>
        <begin position="35"/>
        <end position="57"/>
    </location>
</feature>
<dbReference type="InterPro" id="IPR021697">
    <property type="entry name" value="DUF3278"/>
</dbReference>
<protein>
    <submittedName>
        <fullName evidence="2">DUF3278 domain-containing protein</fullName>
    </submittedName>
</protein>
<dbReference type="AlphaFoldDB" id="A0A9D1QPX7"/>
<comment type="caution">
    <text evidence="2">The sequence shown here is derived from an EMBL/GenBank/DDBJ whole genome shotgun (WGS) entry which is preliminary data.</text>
</comment>
<reference evidence="2" key="1">
    <citation type="journal article" date="2021" name="PeerJ">
        <title>Extensive microbial diversity within the chicken gut microbiome revealed by metagenomics and culture.</title>
        <authorList>
            <person name="Gilroy R."/>
            <person name="Ravi A."/>
            <person name="Getino M."/>
            <person name="Pursley I."/>
            <person name="Horton D.L."/>
            <person name="Alikhan N.F."/>
            <person name="Baker D."/>
            <person name="Gharbi K."/>
            <person name="Hall N."/>
            <person name="Watson M."/>
            <person name="Adriaenssens E.M."/>
            <person name="Foster-Nyarko E."/>
            <person name="Jarju S."/>
            <person name="Secka A."/>
            <person name="Antonio M."/>
            <person name="Oren A."/>
            <person name="Chaudhuri R.R."/>
            <person name="La Ragione R."/>
            <person name="Hildebrand F."/>
            <person name="Pallen M.J."/>
        </authorList>
    </citation>
    <scope>NUCLEOTIDE SEQUENCE</scope>
    <source>
        <strain evidence="2">CHK173-259</strain>
    </source>
</reference>
<evidence type="ECO:0000256" key="1">
    <source>
        <dbReference type="SAM" id="Phobius"/>
    </source>
</evidence>